<gene>
    <name evidence="8" type="ORF">GUY60_12070</name>
</gene>
<keyword evidence="9" id="KW-1185">Reference proteome</keyword>
<dbReference type="EMBL" id="JAAAHS010000069">
    <property type="protein sequence ID" value="NBE52145.1"/>
    <property type="molecule type" value="Genomic_DNA"/>
</dbReference>
<evidence type="ECO:0000259" key="3">
    <source>
        <dbReference type="Pfam" id="PF03527"/>
    </source>
</evidence>
<sequence>MGYVLPGWLDEILDFIGINFPNVDEDDYREMAEAMREFADAFDGHAGEAQAAVGRLLSSSEGWSVDALQEHWGKVKSSHLDQLPEVSRQFADAMDVVADVIYGMKIKAEIELGVLAASVGVSMGLAVVTGGLSALIGAAEVAAMREVVRRLVKEAAEQIVDQVIAMVTEPVAAKLEDMVSDAILDLADDAIHPSGGGDGGGAAGTQLNSAHGPSGGGSGGGGGRMRIDHAEYEKGAGDLGRLGERSLQALNGPLDRAHNAQGRARGKDALTAPIDGIVDGATKALKKTVKAVIKHNGETVPKNMRKTSEQHKRNEKANQDALDKILKGRDGKDDPRPPARNDPPADGRNSEGRPAKADRPADPALSREGREAENGCYGGDPIDMESGEVFLAQSDLTLPAVLPLEIGRTHRSNYRHGRFFGPSWASVLDERLETVSGREGGLWWRRSDGSSLRYDHVPDLVGEQVQPSEGRRLPLTCLQGRGSWDLAVHDARTGLTRRFLPAGDGASAGVWWLMEVEDRNGNTLILERADDGTPLSLSHSSGGYHVAVHTADGLVTALGVGSAESGTPVVSYRHDADRNLSEVINSSGLPTRFGYDGDHRMTSWTDSNDSTFRYVYDATGRVERTVGPDGYLSSQLTFDVERRVTRYTDSTGAVTTYHFNELGQAVAETDPLGHVSRTEWDRYDRVLSRTDPLGRTTAFEYDEHGNTAAVTYPDGSRSSATYNRHHLPVAVTSAEGPVRHYEYDGFGNRIAMTDPAGLTTRFTYNDRGHLTSVTNALGETTTVRCDSAGLPTEVTDPNGAATSCRRDAFGRPAAVTDPLGATTRLEWTVEGKLSRRTAPDGAVESWTYDGEGNRTSHTDALGTVSRFEYTHFDLLKARTGPDGVRYEFEHDTELRLRKVINPQALTWSYEYDSAGRLISETDFDDRVQEYHLDAAGRLASRTTPSGDVITFERDVLDRPVTKDVAGSITTYAYDATGGLARATSPDAELTLERDEAGRLVSETVDSRTLTYTYDGLGRRVGRVTPTGAASSWTYDTAGNRVELTTSGRTITFAHDGAGRETSRRIGSTLTFTNTFDPLGRLTEQELSGPSEQRIQRRAYSYRADGNLAGLDDHLNGARRFDLDAAGRVTAVQASGWAESYAYDEAGNQASASWPSAMPGQEAVGERTYSGTRISSAGGVRYEHDAAGRVTLRQKPRISRKPDTWRYVWDAEDRLQSVLTPDGVTWRYLYDPLGRRIAKQRLAADDSGAVVEQTDFTWDGTTLCEQTTWAPGTSSSGLTLTWDHDGLHPLAQTERMTAASASQGDIDSRFYAIVTDLVGTPTELVDEQGDIAWRTRSTLWGATGWNRSATAYTPLRFPGQYHDPETGLHYNFHRYYNPHTARYLSPDPLGLRPADNPIAYVHNPHSWADPLGLAPESDGCPKGKSKGRAQHLQRNEDAEGDHTVFERDENGRVTRYQTWIREPRAPEGWRPGPRFRGTGNPHGGMEPPLYYPKTTGKAFPAEGENLPAGY</sequence>
<feature type="region of interest" description="Disordered" evidence="2">
    <location>
        <begin position="294"/>
        <end position="381"/>
    </location>
</feature>
<dbReference type="InterPro" id="IPR006530">
    <property type="entry name" value="YD"/>
</dbReference>
<dbReference type="Proteomes" id="UP000598297">
    <property type="component" value="Unassembled WGS sequence"/>
</dbReference>
<evidence type="ECO:0000313" key="8">
    <source>
        <dbReference type="EMBL" id="NBE52145.1"/>
    </source>
</evidence>
<dbReference type="NCBIfam" id="TIGR03696">
    <property type="entry name" value="Rhs_assc_core"/>
    <property type="match status" value="1"/>
</dbReference>
<dbReference type="PANTHER" id="PTHR32305">
    <property type="match status" value="1"/>
</dbReference>
<dbReference type="Pfam" id="PF25023">
    <property type="entry name" value="TEN_YD-shell"/>
    <property type="match status" value="2"/>
</dbReference>
<dbReference type="InterPro" id="IPR022385">
    <property type="entry name" value="Rhs_assc_core"/>
</dbReference>
<dbReference type="OrthoDB" id="4981820at2"/>
<dbReference type="InterPro" id="IPR050708">
    <property type="entry name" value="T6SS_VgrG/RHS"/>
</dbReference>
<dbReference type="NCBIfam" id="TIGR01643">
    <property type="entry name" value="YD_repeat_2x"/>
    <property type="match status" value="10"/>
</dbReference>
<dbReference type="InterPro" id="IPR045351">
    <property type="entry name" value="DUF6531"/>
</dbReference>
<evidence type="ECO:0000259" key="7">
    <source>
        <dbReference type="Pfam" id="PF25547"/>
    </source>
</evidence>
<dbReference type="Pfam" id="PF20148">
    <property type="entry name" value="DUF6531"/>
    <property type="match status" value="1"/>
</dbReference>
<dbReference type="RefSeq" id="WP_161696794.1">
    <property type="nucleotide sequence ID" value="NZ_JAAAHS010000069.1"/>
</dbReference>
<dbReference type="Pfam" id="PF25547">
    <property type="entry name" value="WXG100_2"/>
    <property type="match status" value="1"/>
</dbReference>
<protein>
    <submittedName>
        <fullName evidence="8">Type IV secretion protein Rhs</fullName>
    </submittedName>
</protein>
<evidence type="ECO:0000256" key="2">
    <source>
        <dbReference type="SAM" id="MobiDB-lite"/>
    </source>
</evidence>
<dbReference type="Gene3D" id="2.180.10.10">
    <property type="entry name" value="RHS repeat-associated core"/>
    <property type="match status" value="3"/>
</dbReference>
<keyword evidence="1" id="KW-0677">Repeat</keyword>
<evidence type="ECO:0000313" key="9">
    <source>
        <dbReference type="Proteomes" id="UP000598297"/>
    </source>
</evidence>
<proteinExistence type="predicted"/>
<feature type="region of interest" description="Disordered" evidence="2">
    <location>
        <begin position="1463"/>
        <end position="1509"/>
    </location>
</feature>
<dbReference type="InterPro" id="IPR057746">
    <property type="entry name" value="CpnT-like_N"/>
</dbReference>
<accession>A0A964UPS3</accession>
<feature type="compositionally biased region" description="Basic and acidic residues" evidence="2">
    <location>
        <begin position="306"/>
        <end position="373"/>
    </location>
</feature>
<dbReference type="InterPro" id="IPR031325">
    <property type="entry name" value="RHS_repeat"/>
</dbReference>
<reference evidence="8" key="1">
    <citation type="submission" date="2020-01" db="EMBL/GenBank/DDBJ databases">
        <title>Whole-genome analyses of novel actinobacteria.</title>
        <authorList>
            <person name="Sahin N."/>
        </authorList>
    </citation>
    <scope>NUCLEOTIDE SEQUENCE</scope>
    <source>
        <strain evidence="8">YC537</strain>
    </source>
</reference>
<evidence type="ECO:0000259" key="6">
    <source>
        <dbReference type="Pfam" id="PF25023"/>
    </source>
</evidence>
<feature type="domain" description="Teneurin-like YD-shell" evidence="6">
    <location>
        <begin position="905"/>
        <end position="1044"/>
    </location>
</feature>
<feature type="domain" description="Outer membrane channel protein CpnT-like N-terminal" evidence="7">
    <location>
        <begin position="12"/>
        <end position="142"/>
    </location>
</feature>
<evidence type="ECO:0000259" key="4">
    <source>
        <dbReference type="Pfam" id="PF15529"/>
    </source>
</evidence>
<evidence type="ECO:0000259" key="5">
    <source>
        <dbReference type="Pfam" id="PF20148"/>
    </source>
</evidence>
<dbReference type="Pfam" id="PF05593">
    <property type="entry name" value="RHS_repeat"/>
    <property type="match status" value="6"/>
</dbReference>
<organism evidence="8 9">
    <name type="scientific">Streptomyces boluensis</name>
    <dbReference type="NCBI Taxonomy" id="1775135"/>
    <lineage>
        <taxon>Bacteria</taxon>
        <taxon>Bacillati</taxon>
        <taxon>Actinomycetota</taxon>
        <taxon>Actinomycetes</taxon>
        <taxon>Kitasatosporales</taxon>
        <taxon>Streptomycetaceae</taxon>
        <taxon>Streptomyces</taxon>
    </lineage>
</organism>
<evidence type="ECO:0000256" key="1">
    <source>
        <dbReference type="ARBA" id="ARBA00022737"/>
    </source>
</evidence>
<name>A0A964UPS3_9ACTN</name>
<dbReference type="Pfam" id="PF03527">
    <property type="entry name" value="RHS"/>
    <property type="match status" value="1"/>
</dbReference>
<feature type="compositionally biased region" description="Gly residues" evidence="2">
    <location>
        <begin position="213"/>
        <end position="224"/>
    </location>
</feature>
<feature type="region of interest" description="Disordered" evidence="2">
    <location>
        <begin position="1412"/>
        <end position="1440"/>
    </location>
</feature>
<feature type="domain" description="RHS protein conserved region" evidence="3">
    <location>
        <begin position="1312"/>
        <end position="1342"/>
    </location>
</feature>
<feature type="domain" description="Teneurin-like YD-shell" evidence="6">
    <location>
        <begin position="1068"/>
        <end position="1239"/>
    </location>
</feature>
<dbReference type="InterPro" id="IPR029114">
    <property type="entry name" value="Ntox24"/>
</dbReference>
<dbReference type="Pfam" id="PF15529">
    <property type="entry name" value="Ntox24"/>
    <property type="match status" value="1"/>
</dbReference>
<comment type="caution">
    <text evidence="8">The sequence shown here is derived from an EMBL/GenBank/DDBJ whole genome shotgun (WGS) entry which is preliminary data.</text>
</comment>
<dbReference type="PANTHER" id="PTHR32305:SF15">
    <property type="entry name" value="PROTEIN RHSA-RELATED"/>
    <property type="match status" value="1"/>
</dbReference>
<dbReference type="InterPro" id="IPR056823">
    <property type="entry name" value="TEN-like_YD-shell"/>
</dbReference>
<feature type="region of interest" description="Disordered" evidence="2">
    <location>
        <begin position="195"/>
        <end position="226"/>
    </location>
</feature>
<feature type="domain" description="Bacterial toxin 24" evidence="4">
    <location>
        <begin position="1423"/>
        <end position="1496"/>
    </location>
</feature>
<dbReference type="InterPro" id="IPR001826">
    <property type="entry name" value="RHS"/>
</dbReference>
<feature type="domain" description="DUF6531" evidence="5">
    <location>
        <begin position="379"/>
        <end position="454"/>
    </location>
</feature>